<sequence>MGSTRRAVMSARAATTSPHVAPPTSRTRASSPLPSVIRPRLLPALDVMRTRTSSAASSAAAARARSVRAVTSRRNAPAPGQPSCASYAMRRRWTSAQASPPVRAPASTTTAASQRGWSTALSNARTAREGTPSHRPRRHCDHRRALLGLAPPHRAPERPRRGGARGRPLTAVSGGATAALRRGR</sequence>
<evidence type="ECO:0000256" key="1">
    <source>
        <dbReference type="SAM" id="MobiDB-lite"/>
    </source>
</evidence>
<dbReference type="EMBL" id="AM746676">
    <property type="protein sequence ID" value="CAN95586.1"/>
    <property type="molecule type" value="Genomic_DNA"/>
</dbReference>
<feature type="compositionally biased region" description="Low complexity" evidence="1">
    <location>
        <begin position="51"/>
        <end position="74"/>
    </location>
</feature>
<reference evidence="2 3" key="1">
    <citation type="journal article" date="2007" name="Nat. Biotechnol.">
        <title>Complete genome sequence of the myxobacterium Sorangium cellulosum.</title>
        <authorList>
            <person name="Schneiker S."/>
            <person name="Perlova O."/>
            <person name="Kaiser O."/>
            <person name="Gerth K."/>
            <person name="Alici A."/>
            <person name="Altmeyer M.O."/>
            <person name="Bartels D."/>
            <person name="Bekel T."/>
            <person name="Beyer S."/>
            <person name="Bode E."/>
            <person name="Bode H.B."/>
            <person name="Bolten C.J."/>
            <person name="Choudhuri J.V."/>
            <person name="Doss S."/>
            <person name="Elnakady Y.A."/>
            <person name="Frank B."/>
            <person name="Gaigalat L."/>
            <person name="Goesmann A."/>
            <person name="Groeger C."/>
            <person name="Gross F."/>
            <person name="Jelsbak L."/>
            <person name="Jelsbak L."/>
            <person name="Kalinowski J."/>
            <person name="Kegler C."/>
            <person name="Knauber T."/>
            <person name="Konietzny S."/>
            <person name="Kopp M."/>
            <person name="Krause L."/>
            <person name="Krug D."/>
            <person name="Linke B."/>
            <person name="Mahmud T."/>
            <person name="Martinez-Arias R."/>
            <person name="McHardy A.C."/>
            <person name="Merai M."/>
            <person name="Meyer F."/>
            <person name="Mormann S."/>
            <person name="Munoz-Dorado J."/>
            <person name="Perez J."/>
            <person name="Pradella S."/>
            <person name="Rachid S."/>
            <person name="Raddatz G."/>
            <person name="Rosenau F."/>
            <person name="Rueckert C."/>
            <person name="Sasse F."/>
            <person name="Scharfe M."/>
            <person name="Schuster S.C."/>
            <person name="Suen G."/>
            <person name="Treuner-Lange A."/>
            <person name="Velicer G.J."/>
            <person name="Vorholter F.-J."/>
            <person name="Weissman K.J."/>
            <person name="Welch R.D."/>
            <person name="Wenzel S.C."/>
            <person name="Whitworth D.E."/>
            <person name="Wilhelm S."/>
            <person name="Wittmann C."/>
            <person name="Bloecker H."/>
            <person name="Puehler A."/>
            <person name="Mueller R."/>
        </authorList>
    </citation>
    <scope>NUCLEOTIDE SEQUENCE [LARGE SCALE GENOMIC DNA]</scope>
    <source>
        <strain evidence="3">So ce56</strain>
    </source>
</reference>
<dbReference type="AlphaFoldDB" id="A9FY60"/>
<proteinExistence type="predicted"/>
<feature type="compositionally biased region" description="Polar residues" evidence="1">
    <location>
        <begin position="106"/>
        <end position="125"/>
    </location>
</feature>
<keyword evidence="3" id="KW-1185">Reference proteome</keyword>
<organism evidence="2 3">
    <name type="scientific">Sorangium cellulosum (strain So ce56)</name>
    <name type="common">Polyangium cellulosum (strain So ce56)</name>
    <dbReference type="NCBI Taxonomy" id="448385"/>
    <lineage>
        <taxon>Bacteria</taxon>
        <taxon>Pseudomonadati</taxon>
        <taxon>Myxococcota</taxon>
        <taxon>Polyangia</taxon>
        <taxon>Polyangiales</taxon>
        <taxon>Polyangiaceae</taxon>
        <taxon>Sorangium</taxon>
    </lineage>
</organism>
<name>A9FY60_SORC5</name>
<feature type="region of interest" description="Disordered" evidence="1">
    <location>
        <begin position="1"/>
        <end position="36"/>
    </location>
</feature>
<accession>A9FY60</accession>
<feature type="region of interest" description="Disordered" evidence="1">
    <location>
        <begin position="51"/>
        <end position="184"/>
    </location>
</feature>
<gene>
    <name evidence="2" type="ordered locus">sce5423</name>
</gene>
<evidence type="ECO:0000313" key="2">
    <source>
        <dbReference type="EMBL" id="CAN95586.1"/>
    </source>
</evidence>
<feature type="compositionally biased region" description="Polar residues" evidence="1">
    <location>
        <begin position="13"/>
        <end position="33"/>
    </location>
</feature>
<evidence type="ECO:0000313" key="3">
    <source>
        <dbReference type="Proteomes" id="UP000002139"/>
    </source>
</evidence>
<protein>
    <submittedName>
        <fullName evidence="2">Uncharacterized protein</fullName>
    </submittedName>
</protein>
<dbReference type="Proteomes" id="UP000002139">
    <property type="component" value="Chromosome"/>
</dbReference>
<dbReference type="HOGENOM" id="CLU_1467295_0_0_7"/>
<dbReference type="KEGG" id="scl:sce5423"/>